<dbReference type="InterPro" id="IPR036597">
    <property type="entry name" value="Fido-like_dom_sf"/>
</dbReference>
<keyword evidence="2" id="KW-0067">ATP-binding</keyword>
<dbReference type="AlphaFoldDB" id="A0A414RFG8"/>
<gene>
    <name evidence="5" type="ORF">DW653_06270</name>
    <name evidence="6" type="ORF">DWZ34_15970</name>
</gene>
<dbReference type="PANTHER" id="PTHR13504:SF38">
    <property type="entry name" value="FIDO DOMAIN-CONTAINING PROTEIN"/>
    <property type="match status" value="1"/>
</dbReference>
<evidence type="ECO:0000259" key="4">
    <source>
        <dbReference type="PROSITE" id="PS51459"/>
    </source>
</evidence>
<feature type="site" description="Important for autoinhibition of adenylyltransferase activity" evidence="3">
    <location>
        <position position="44"/>
    </location>
</feature>
<dbReference type="InterPro" id="IPR003812">
    <property type="entry name" value="Fido"/>
</dbReference>
<evidence type="ECO:0000313" key="7">
    <source>
        <dbReference type="Proteomes" id="UP000283485"/>
    </source>
</evidence>
<name>A0A414RFG8_9BACT</name>
<dbReference type="RefSeq" id="WP_118211415.1">
    <property type="nucleotide sequence ID" value="NZ_QRHQ01000008.1"/>
</dbReference>
<dbReference type="PANTHER" id="PTHR13504">
    <property type="entry name" value="FIDO DOMAIN-CONTAINING PROTEIN DDB_G0283145"/>
    <property type="match status" value="1"/>
</dbReference>
<dbReference type="Proteomes" id="UP000285109">
    <property type="component" value="Unassembled WGS sequence"/>
</dbReference>
<evidence type="ECO:0000256" key="2">
    <source>
        <dbReference type="PIRSR" id="PIRSR640198-2"/>
    </source>
</evidence>
<feature type="binding site" evidence="2">
    <location>
        <begin position="194"/>
        <end position="201"/>
    </location>
    <ligand>
        <name>ATP</name>
        <dbReference type="ChEBI" id="CHEBI:30616"/>
    </ligand>
</feature>
<evidence type="ECO:0000313" key="8">
    <source>
        <dbReference type="Proteomes" id="UP000285109"/>
    </source>
</evidence>
<dbReference type="InterPro" id="IPR040198">
    <property type="entry name" value="Fido_containing"/>
</dbReference>
<dbReference type="EMBL" id="QRQK01000044">
    <property type="protein sequence ID" value="RHM92363.1"/>
    <property type="molecule type" value="Genomic_DNA"/>
</dbReference>
<evidence type="ECO:0000256" key="1">
    <source>
        <dbReference type="PIRSR" id="PIRSR640198-1"/>
    </source>
</evidence>
<dbReference type="Pfam" id="PF13412">
    <property type="entry name" value="HTH_24"/>
    <property type="match status" value="1"/>
</dbReference>
<dbReference type="Proteomes" id="UP000283485">
    <property type="component" value="Unassembled WGS sequence"/>
</dbReference>
<sequence length="359" mass="40522">MSLDDKTKTLLSLLDEYKALGIAEQIDYNKFYLYSLITHSTAIEGSTVTEIENQLLFDEGITAKGRSIQEQMMNLDLKAAYEQSMKQAKAHTEFSVKMLKGLSALVMKNTGGEYHTAGGSFDSSKGDLRLLGVTAGVGGSSYMNFRKVPDKLKELCQYLNQQRAELLNTDDVIAKYKASFDAHFQLVTIHPWVDGNGRMSRLVMNHLQYEFGLVPSKVVKEDKAEYIQSLIDSREQETLLPFYEFMFDEHIRNIRKEIEAYKKSQDADLIRPTTDPINMIPDPIKENSADPITARLYQAIQENNNLNYAGYGALLGVSEATIKRRLAELRKAGMIVRVGSNKTGHWEVVISENRKEGKV</sequence>
<accession>A0A414RFG8</accession>
<dbReference type="InterPro" id="IPR036390">
    <property type="entry name" value="WH_DNA-bd_sf"/>
</dbReference>
<dbReference type="PROSITE" id="PS51459">
    <property type="entry name" value="FIDO"/>
    <property type="match status" value="1"/>
</dbReference>
<dbReference type="Gene3D" id="1.10.10.10">
    <property type="entry name" value="Winged helix-like DNA-binding domain superfamily/Winged helix DNA-binding domain"/>
    <property type="match status" value="1"/>
</dbReference>
<evidence type="ECO:0000313" key="6">
    <source>
        <dbReference type="EMBL" id="RHM92363.1"/>
    </source>
</evidence>
<organism evidence="5 7">
    <name type="scientific">Phocaeicola plebeius</name>
    <dbReference type="NCBI Taxonomy" id="310297"/>
    <lineage>
        <taxon>Bacteria</taxon>
        <taxon>Pseudomonadati</taxon>
        <taxon>Bacteroidota</taxon>
        <taxon>Bacteroidia</taxon>
        <taxon>Bacteroidales</taxon>
        <taxon>Bacteroidaceae</taxon>
        <taxon>Phocaeicola</taxon>
    </lineage>
</organism>
<dbReference type="SUPFAM" id="SSF46785">
    <property type="entry name" value="Winged helix' DNA-binding domain"/>
    <property type="match status" value="1"/>
</dbReference>
<dbReference type="InterPro" id="IPR036388">
    <property type="entry name" value="WH-like_DNA-bd_sf"/>
</dbReference>
<evidence type="ECO:0000313" key="5">
    <source>
        <dbReference type="EMBL" id="RHF91766.1"/>
    </source>
</evidence>
<dbReference type="Gene3D" id="1.10.3290.10">
    <property type="entry name" value="Fido-like domain"/>
    <property type="match status" value="1"/>
</dbReference>
<comment type="caution">
    <text evidence="5">The sequence shown here is derived from an EMBL/GenBank/DDBJ whole genome shotgun (WGS) entry which is preliminary data.</text>
</comment>
<protein>
    <submittedName>
        <fullName evidence="5">Fic family protein</fullName>
    </submittedName>
</protein>
<keyword evidence="2" id="KW-0547">Nucleotide-binding</keyword>
<evidence type="ECO:0000256" key="3">
    <source>
        <dbReference type="PIRSR" id="PIRSR640198-3"/>
    </source>
</evidence>
<dbReference type="SUPFAM" id="SSF140931">
    <property type="entry name" value="Fic-like"/>
    <property type="match status" value="1"/>
</dbReference>
<proteinExistence type="predicted"/>
<dbReference type="EMBL" id="QRHQ01000008">
    <property type="protein sequence ID" value="RHF91766.1"/>
    <property type="molecule type" value="Genomic_DNA"/>
</dbReference>
<dbReference type="Pfam" id="PF02661">
    <property type="entry name" value="Fic"/>
    <property type="match status" value="1"/>
</dbReference>
<reference evidence="7 8" key="1">
    <citation type="submission" date="2018-08" db="EMBL/GenBank/DDBJ databases">
        <title>A genome reference for cultivated species of the human gut microbiota.</title>
        <authorList>
            <person name="Zou Y."/>
            <person name="Xue W."/>
            <person name="Luo G."/>
        </authorList>
    </citation>
    <scope>NUCLEOTIDE SEQUENCE [LARGE SCALE GENOMIC DNA]</scope>
    <source>
        <strain evidence="6 8">AF31-28B-AC</strain>
        <strain evidence="5 7">AM23-23</strain>
    </source>
</reference>
<dbReference type="GO" id="GO:0005524">
    <property type="term" value="F:ATP binding"/>
    <property type="evidence" value="ECO:0007669"/>
    <property type="project" value="UniProtKB-KW"/>
</dbReference>
<feature type="domain" description="Fido" evidence="4">
    <location>
        <begin position="94"/>
        <end position="248"/>
    </location>
</feature>
<feature type="active site" evidence="1">
    <location>
        <position position="190"/>
    </location>
</feature>